<accession>A0A0J6W3E8</accession>
<evidence type="ECO:0000259" key="2">
    <source>
        <dbReference type="Pfam" id="PF13462"/>
    </source>
</evidence>
<dbReference type="InterPro" id="IPR036249">
    <property type="entry name" value="Thioredoxin-like_sf"/>
</dbReference>
<dbReference type="SUPFAM" id="SSF52833">
    <property type="entry name" value="Thioredoxin-like"/>
    <property type="match status" value="1"/>
</dbReference>
<protein>
    <recommendedName>
        <fullName evidence="2">Thioredoxin-like fold domain-containing protein</fullName>
    </recommendedName>
</protein>
<dbReference type="PROSITE" id="PS51257">
    <property type="entry name" value="PROKAR_LIPOPROTEIN"/>
    <property type="match status" value="1"/>
</dbReference>
<reference evidence="3 4" key="1">
    <citation type="journal article" date="2015" name="Genome Biol. Evol.">
        <title>Characterization of Three Mycobacterium spp. with Potential Use in Bioremediation by Genome Sequencing and Comparative Genomics.</title>
        <authorList>
            <person name="Das S."/>
            <person name="Pettersson B.M."/>
            <person name="Behra P.R."/>
            <person name="Ramesh M."/>
            <person name="Dasgupta S."/>
            <person name="Bhattacharya A."/>
            <person name="Kirsebom L.A."/>
        </authorList>
    </citation>
    <scope>NUCLEOTIDE SEQUENCE [LARGE SCALE GENOMIC DNA]</scope>
    <source>
        <strain evidence="3 4">DSM 43826</strain>
    </source>
</reference>
<dbReference type="Pfam" id="PF13462">
    <property type="entry name" value="Thioredoxin_4"/>
    <property type="match status" value="1"/>
</dbReference>
<dbReference type="EMBL" id="JYNL01000023">
    <property type="protein sequence ID" value="KMO76944.1"/>
    <property type="molecule type" value="Genomic_DNA"/>
</dbReference>
<feature type="domain" description="Thioredoxin-like fold" evidence="2">
    <location>
        <begin position="47"/>
        <end position="139"/>
    </location>
</feature>
<dbReference type="AlphaFoldDB" id="A0A0J6W3E8"/>
<dbReference type="Proteomes" id="UP000036513">
    <property type="component" value="Unassembled WGS sequence"/>
</dbReference>
<dbReference type="STRING" id="37916.MCHLDSM_03093"/>
<evidence type="ECO:0000256" key="1">
    <source>
        <dbReference type="SAM" id="SignalP"/>
    </source>
</evidence>
<keyword evidence="4" id="KW-1185">Reference proteome</keyword>
<dbReference type="Gene3D" id="3.40.30.10">
    <property type="entry name" value="Glutaredoxin"/>
    <property type="match status" value="1"/>
</dbReference>
<dbReference type="RefSeq" id="WP_048470620.1">
    <property type="nucleotide sequence ID" value="NZ_JYNL01000023.1"/>
</dbReference>
<evidence type="ECO:0000313" key="3">
    <source>
        <dbReference type="EMBL" id="KMO76944.1"/>
    </source>
</evidence>
<keyword evidence="1" id="KW-0732">Signal</keyword>
<dbReference type="SMR" id="A0A0J6W3E8"/>
<organism evidence="3 4">
    <name type="scientific">Mycolicibacterium chlorophenolicum</name>
    <dbReference type="NCBI Taxonomy" id="37916"/>
    <lineage>
        <taxon>Bacteria</taxon>
        <taxon>Bacillati</taxon>
        <taxon>Actinomycetota</taxon>
        <taxon>Actinomycetes</taxon>
        <taxon>Mycobacteriales</taxon>
        <taxon>Mycobacteriaceae</taxon>
        <taxon>Mycolicibacterium</taxon>
    </lineage>
</organism>
<feature type="chain" id="PRO_5038442076" description="Thioredoxin-like fold domain-containing protein" evidence="1">
    <location>
        <begin position="22"/>
        <end position="229"/>
    </location>
</feature>
<dbReference type="CDD" id="cd02972">
    <property type="entry name" value="DsbA_family"/>
    <property type="match status" value="1"/>
</dbReference>
<dbReference type="PATRIC" id="fig|37916.4.peg.3019"/>
<proteinExistence type="predicted"/>
<sequence length="229" mass="24284" precursor="true">MRRTRTVLAVAAIGLMLGVVGCSKDVTGTARPDPATAPLALSDDGFGIVAGYADAPAHIEIFTEPQCTHCHDLQQHFGDQIAYYVTVGGLQVTYRPLTFLDQDTESGYSATVANAMFVAAEPTGDATTTGTQFQHFVEELWAQQDPGGPAFTGDELRDIARGAGLPEAVADNVSREQEAVDVAAMEEANFSLLYDADPVSTGTPTVVDLNTGEKIDLSDDTWLDQLVAS</sequence>
<dbReference type="InterPro" id="IPR012336">
    <property type="entry name" value="Thioredoxin-like_fold"/>
</dbReference>
<name>A0A0J6W3E8_9MYCO</name>
<gene>
    <name evidence="3" type="ORF">MCHLDSM_03093</name>
</gene>
<evidence type="ECO:0000313" key="4">
    <source>
        <dbReference type="Proteomes" id="UP000036513"/>
    </source>
</evidence>
<comment type="caution">
    <text evidence="3">The sequence shown here is derived from an EMBL/GenBank/DDBJ whole genome shotgun (WGS) entry which is preliminary data.</text>
</comment>
<feature type="signal peptide" evidence="1">
    <location>
        <begin position="1"/>
        <end position="21"/>
    </location>
</feature>